<dbReference type="Proteomes" id="UP000196118">
    <property type="component" value="Chromosome"/>
</dbReference>
<evidence type="ECO:0000313" key="1">
    <source>
        <dbReference type="EMBL" id="ARW19896.1"/>
    </source>
</evidence>
<gene>
    <name evidence="1" type="ORF">S100892_01323</name>
</gene>
<protein>
    <submittedName>
        <fullName evidence="1">Uncharacterized protein</fullName>
    </submittedName>
</protein>
<organism evidence="1 2">
    <name type="scientific">Pediococcus pentosaceus</name>
    <dbReference type="NCBI Taxonomy" id="1255"/>
    <lineage>
        <taxon>Bacteria</taxon>
        <taxon>Bacillati</taxon>
        <taxon>Bacillota</taxon>
        <taxon>Bacilli</taxon>
        <taxon>Lactobacillales</taxon>
        <taxon>Lactobacillaceae</taxon>
        <taxon>Pediococcus</taxon>
    </lineage>
</organism>
<accession>A0A1Y0VUU0</accession>
<evidence type="ECO:0000313" key="2">
    <source>
        <dbReference type="Proteomes" id="UP000196118"/>
    </source>
</evidence>
<reference evidence="1 2" key="1">
    <citation type="submission" date="2017-05" db="EMBL/GenBank/DDBJ databases">
        <title>Genome sequence of Pediococcus pentosaceus strain SRCM100892.</title>
        <authorList>
            <person name="Cho S.H."/>
        </authorList>
    </citation>
    <scope>NUCLEOTIDE SEQUENCE [LARGE SCALE GENOMIC DNA]</scope>
    <source>
        <strain evidence="1 2">SRCM100892</strain>
    </source>
</reference>
<proteinExistence type="predicted"/>
<sequence length="130" mass="15159">MNMIDRIYERGWALGTDTGPTVHLLTNTVTYGDISKDAIDEIFIDIYSDKSNLLEELESISYPGNRFNDNIKIMKRLIQNDNEAWKVLLPEIFSMLDMQYVILDDDLFPDNFGYITSKLNRKTLRQKKTT</sequence>
<dbReference type="AlphaFoldDB" id="A0A1Y0VUU0"/>
<dbReference type="EMBL" id="CP021474">
    <property type="protein sequence ID" value="ARW19896.1"/>
    <property type="molecule type" value="Genomic_DNA"/>
</dbReference>
<name>A0A1Y0VUU0_PEDPE</name>